<feature type="region of interest" description="Disordered" evidence="1">
    <location>
        <begin position="295"/>
        <end position="319"/>
    </location>
</feature>
<accession>A0A6A6RK24</accession>
<dbReference type="Proteomes" id="UP000799753">
    <property type="component" value="Unassembled WGS sequence"/>
</dbReference>
<dbReference type="EMBL" id="MU006802">
    <property type="protein sequence ID" value="KAF2635889.1"/>
    <property type="molecule type" value="Genomic_DNA"/>
</dbReference>
<keyword evidence="3" id="KW-1185">Reference proteome</keyword>
<sequence>MGRTKRPPSYSGNGDPAAQLVGIPERYMMLEYRTSTFNNSSIEGQAHTEHEGPAAPRPQTPISALFAHRQNLDSVAEMLDLSPVPSDISDRTPSPIQRSPSSLCSTTSDPESDRLAVAFDSLSYHDVQERRIQPWKNKPNLFFTVTGLLKPLPHSRLSTSENHEVLQQLYQEDISRLIRIFPTLPHVPPSAGKGVWQYQHFGRTQKVQKRVAGVRRLRRVMARGVWKFLVDGKIVTGVKHVLDEFPLDTAGEPLGWMVKRHGDWDEQMKRMENMKRPVVLECEVERKRVDVDVEEREVEEEEDEQEEEYRPAKRRRVDW</sequence>
<dbReference type="OrthoDB" id="3801045at2759"/>
<feature type="compositionally biased region" description="Polar residues" evidence="1">
    <location>
        <begin position="91"/>
        <end position="109"/>
    </location>
</feature>
<reference evidence="2" key="1">
    <citation type="journal article" date="2020" name="Stud. Mycol.">
        <title>101 Dothideomycetes genomes: a test case for predicting lifestyles and emergence of pathogens.</title>
        <authorList>
            <person name="Haridas S."/>
            <person name="Albert R."/>
            <person name="Binder M."/>
            <person name="Bloem J."/>
            <person name="Labutti K."/>
            <person name="Salamov A."/>
            <person name="Andreopoulos B."/>
            <person name="Baker S."/>
            <person name="Barry K."/>
            <person name="Bills G."/>
            <person name="Bluhm B."/>
            <person name="Cannon C."/>
            <person name="Castanera R."/>
            <person name="Culley D."/>
            <person name="Daum C."/>
            <person name="Ezra D."/>
            <person name="Gonzalez J."/>
            <person name="Henrissat B."/>
            <person name="Kuo A."/>
            <person name="Liang C."/>
            <person name="Lipzen A."/>
            <person name="Lutzoni F."/>
            <person name="Magnuson J."/>
            <person name="Mondo S."/>
            <person name="Nolan M."/>
            <person name="Ohm R."/>
            <person name="Pangilinan J."/>
            <person name="Park H.-J."/>
            <person name="Ramirez L."/>
            <person name="Alfaro M."/>
            <person name="Sun H."/>
            <person name="Tritt A."/>
            <person name="Yoshinaga Y."/>
            <person name="Zwiers L.-H."/>
            <person name="Turgeon B."/>
            <person name="Goodwin S."/>
            <person name="Spatafora J."/>
            <person name="Crous P."/>
            <person name="Grigoriev I."/>
        </authorList>
    </citation>
    <scope>NUCLEOTIDE SEQUENCE</scope>
    <source>
        <strain evidence="2">CBS 473.64</strain>
    </source>
</reference>
<name>A0A6A6RK24_9PLEO</name>
<gene>
    <name evidence="2" type="ORF">P280DRAFT_473530</name>
</gene>
<protein>
    <submittedName>
        <fullName evidence="2">Uncharacterized protein</fullName>
    </submittedName>
</protein>
<dbReference type="AlphaFoldDB" id="A0A6A6RK24"/>
<feature type="compositionally biased region" description="Acidic residues" evidence="1">
    <location>
        <begin position="295"/>
        <end position="307"/>
    </location>
</feature>
<evidence type="ECO:0000256" key="1">
    <source>
        <dbReference type="SAM" id="MobiDB-lite"/>
    </source>
</evidence>
<evidence type="ECO:0000313" key="2">
    <source>
        <dbReference type="EMBL" id="KAF2635889.1"/>
    </source>
</evidence>
<feature type="region of interest" description="Disordered" evidence="1">
    <location>
        <begin position="83"/>
        <end position="110"/>
    </location>
</feature>
<organism evidence="2 3">
    <name type="scientific">Massarina eburnea CBS 473.64</name>
    <dbReference type="NCBI Taxonomy" id="1395130"/>
    <lineage>
        <taxon>Eukaryota</taxon>
        <taxon>Fungi</taxon>
        <taxon>Dikarya</taxon>
        <taxon>Ascomycota</taxon>
        <taxon>Pezizomycotina</taxon>
        <taxon>Dothideomycetes</taxon>
        <taxon>Pleosporomycetidae</taxon>
        <taxon>Pleosporales</taxon>
        <taxon>Massarineae</taxon>
        <taxon>Massarinaceae</taxon>
        <taxon>Massarina</taxon>
    </lineage>
</organism>
<proteinExistence type="predicted"/>
<evidence type="ECO:0000313" key="3">
    <source>
        <dbReference type="Proteomes" id="UP000799753"/>
    </source>
</evidence>